<protein>
    <submittedName>
        <fullName evidence="1">Uncharacterized protein</fullName>
    </submittedName>
</protein>
<name>A0A699RW32_TANCI</name>
<feature type="non-terminal residue" evidence="1">
    <location>
        <position position="100"/>
    </location>
</feature>
<comment type="caution">
    <text evidence="1">The sequence shown here is derived from an EMBL/GenBank/DDBJ whole genome shotgun (WGS) entry which is preliminary data.</text>
</comment>
<accession>A0A699RW32</accession>
<evidence type="ECO:0000313" key="1">
    <source>
        <dbReference type="EMBL" id="GFC90246.1"/>
    </source>
</evidence>
<feature type="non-terminal residue" evidence="1">
    <location>
        <position position="1"/>
    </location>
</feature>
<sequence>PERLFSFDRDDNVSKIEARPEMEECDLSLRLGLSSSSGKGSTFVDNVDSGPRSKEFSFFPLNSEAKEVEDFVPDVRKRKTVEESHNFLHLDPDFEQMKRR</sequence>
<reference evidence="1" key="1">
    <citation type="journal article" date="2019" name="Sci. Rep.">
        <title>Draft genome of Tanacetum cinerariifolium, the natural source of mosquito coil.</title>
        <authorList>
            <person name="Yamashiro T."/>
            <person name="Shiraishi A."/>
            <person name="Satake H."/>
            <person name="Nakayama K."/>
        </authorList>
    </citation>
    <scope>NUCLEOTIDE SEQUENCE</scope>
</reference>
<dbReference type="AlphaFoldDB" id="A0A699RW32"/>
<proteinExistence type="predicted"/>
<organism evidence="1">
    <name type="scientific">Tanacetum cinerariifolium</name>
    <name type="common">Dalmatian daisy</name>
    <name type="synonym">Chrysanthemum cinerariifolium</name>
    <dbReference type="NCBI Taxonomy" id="118510"/>
    <lineage>
        <taxon>Eukaryota</taxon>
        <taxon>Viridiplantae</taxon>
        <taxon>Streptophyta</taxon>
        <taxon>Embryophyta</taxon>
        <taxon>Tracheophyta</taxon>
        <taxon>Spermatophyta</taxon>
        <taxon>Magnoliopsida</taxon>
        <taxon>eudicotyledons</taxon>
        <taxon>Gunneridae</taxon>
        <taxon>Pentapetalae</taxon>
        <taxon>asterids</taxon>
        <taxon>campanulids</taxon>
        <taxon>Asterales</taxon>
        <taxon>Asteraceae</taxon>
        <taxon>Asteroideae</taxon>
        <taxon>Anthemideae</taxon>
        <taxon>Anthemidinae</taxon>
        <taxon>Tanacetum</taxon>
    </lineage>
</organism>
<gene>
    <name evidence="1" type="ORF">Tci_862216</name>
</gene>
<dbReference type="EMBL" id="BKCJ011125260">
    <property type="protein sequence ID" value="GFC90246.1"/>
    <property type="molecule type" value="Genomic_DNA"/>
</dbReference>